<keyword evidence="3 4" id="KW-0663">Pyridoxal phosphate</keyword>
<evidence type="ECO:0000256" key="3">
    <source>
        <dbReference type="ARBA" id="ARBA00022898"/>
    </source>
</evidence>
<feature type="binding site" evidence="4">
    <location>
        <position position="222"/>
    </location>
    <ligand>
        <name>pyridoxal 5'-phosphate</name>
        <dbReference type="ChEBI" id="CHEBI:597326"/>
    </ligand>
</feature>
<dbReference type="UniPathway" id="UPA00253">
    <property type="reaction ID" value="UER00329"/>
</dbReference>
<comment type="caution">
    <text evidence="7">The sequence shown here is derived from an EMBL/GenBank/DDBJ whole genome shotgun (WGS) entry which is preliminary data.</text>
</comment>
<organism evidence="7 8">
    <name type="scientific">Aurantiacibacter gangjinensis</name>
    <dbReference type="NCBI Taxonomy" id="502682"/>
    <lineage>
        <taxon>Bacteria</taxon>
        <taxon>Pseudomonadati</taxon>
        <taxon>Pseudomonadota</taxon>
        <taxon>Alphaproteobacteria</taxon>
        <taxon>Sphingomonadales</taxon>
        <taxon>Erythrobacteraceae</taxon>
        <taxon>Aurantiacibacter</taxon>
    </lineage>
</organism>
<dbReference type="NCBIfam" id="TIGR01814">
    <property type="entry name" value="kynureninase"/>
    <property type="match status" value="1"/>
</dbReference>
<dbReference type="InterPro" id="IPR015424">
    <property type="entry name" value="PyrdxlP-dep_Trfase"/>
</dbReference>
<reference evidence="7 8" key="1">
    <citation type="submission" date="2015-04" db="EMBL/GenBank/DDBJ databases">
        <title>The draft genome sequence of Erythrobacr gangjinensis K7-2.</title>
        <authorList>
            <person name="Zhuang L."/>
            <person name="Liu Y."/>
            <person name="Shao Z."/>
        </authorList>
    </citation>
    <scope>NUCLEOTIDE SEQUENCE [LARGE SCALE GENOMIC DNA]</scope>
    <source>
        <strain evidence="7 8">K7-2</strain>
    </source>
</reference>
<comment type="caution">
    <text evidence="4">Lacks conserved residue(s) required for the propagation of feature annotation.</text>
</comment>
<dbReference type="InterPro" id="IPR010111">
    <property type="entry name" value="Kynureninase"/>
</dbReference>
<comment type="pathway">
    <text evidence="4 6">Cofactor biosynthesis; NAD(+) biosynthesis; quinolinate from L-kynurenine: step 2/3.</text>
</comment>
<proteinExistence type="inferred from homology"/>
<dbReference type="Pfam" id="PF22580">
    <property type="entry name" value="KYNU_C"/>
    <property type="match status" value="1"/>
</dbReference>
<dbReference type="STRING" id="502682.BMF35_a0857"/>
<dbReference type="GO" id="GO:0019805">
    <property type="term" value="P:quinolinate biosynthetic process"/>
    <property type="evidence" value="ECO:0007669"/>
    <property type="project" value="UniProtKB-UniRule"/>
</dbReference>
<evidence type="ECO:0000313" key="7">
    <source>
        <dbReference type="EMBL" id="KLE32235.1"/>
    </source>
</evidence>
<dbReference type="EMBL" id="LBHC01000002">
    <property type="protein sequence ID" value="KLE32235.1"/>
    <property type="molecule type" value="Genomic_DNA"/>
</dbReference>
<dbReference type="SUPFAM" id="SSF53383">
    <property type="entry name" value="PLP-dependent transferases"/>
    <property type="match status" value="1"/>
</dbReference>
<dbReference type="Gene3D" id="3.90.1150.10">
    <property type="entry name" value="Aspartate Aminotransferase, domain 1"/>
    <property type="match status" value="1"/>
</dbReference>
<dbReference type="AlphaFoldDB" id="A0A0G9MNF5"/>
<dbReference type="GO" id="GO:0097053">
    <property type="term" value="P:L-kynurenine catabolic process"/>
    <property type="evidence" value="ECO:0007669"/>
    <property type="project" value="UniProtKB-UniRule"/>
</dbReference>
<dbReference type="PANTHER" id="PTHR14084:SF0">
    <property type="entry name" value="KYNURENINASE"/>
    <property type="match status" value="1"/>
</dbReference>
<comment type="subunit">
    <text evidence="4 6">Homodimer.</text>
</comment>
<dbReference type="GO" id="GO:0030429">
    <property type="term" value="F:kynureninase activity"/>
    <property type="evidence" value="ECO:0007669"/>
    <property type="project" value="UniProtKB-UniRule"/>
</dbReference>
<dbReference type="OrthoDB" id="9812626at2"/>
<evidence type="ECO:0000256" key="2">
    <source>
        <dbReference type="ARBA" id="ARBA00022801"/>
    </source>
</evidence>
<dbReference type="GO" id="GO:0005737">
    <property type="term" value="C:cytoplasm"/>
    <property type="evidence" value="ECO:0007669"/>
    <property type="project" value="UniProtKB-UniRule"/>
</dbReference>
<dbReference type="GO" id="GO:0009435">
    <property type="term" value="P:NAD+ biosynthetic process"/>
    <property type="evidence" value="ECO:0007669"/>
    <property type="project" value="UniProtKB-UniRule"/>
</dbReference>
<feature type="binding site" evidence="4">
    <location>
        <begin position="128"/>
        <end position="131"/>
    </location>
    <ligand>
        <name>pyridoxal 5'-phosphate</name>
        <dbReference type="ChEBI" id="CHEBI:597326"/>
    </ligand>
</feature>
<feature type="binding site" evidence="4">
    <location>
        <position position="197"/>
    </location>
    <ligand>
        <name>pyridoxal 5'-phosphate</name>
        <dbReference type="ChEBI" id="CHEBI:597326"/>
    </ligand>
</feature>
<dbReference type="UniPathway" id="UPA00334">
    <property type="reaction ID" value="UER00455"/>
</dbReference>
<comment type="pathway">
    <text evidence="4 6">Amino-acid degradation; L-kynurenine degradation; L-alanine and anthranilate from L-kynurenine: step 1/1.</text>
</comment>
<evidence type="ECO:0000256" key="4">
    <source>
        <dbReference type="HAMAP-Rule" id="MF_01970"/>
    </source>
</evidence>
<feature type="binding site" evidence="4">
    <location>
        <position position="200"/>
    </location>
    <ligand>
        <name>pyridoxal 5'-phosphate</name>
        <dbReference type="ChEBI" id="CHEBI:597326"/>
    </ligand>
</feature>
<comment type="catalytic activity">
    <reaction evidence="4 6">
        <text>L-kynurenine + H2O = anthranilate + L-alanine + H(+)</text>
        <dbReference type="Rhea" id="RHEA:16813"/>
        <dbReference type="ChEBI" id="CHEBI:15377"/>
        <dbReference type="ChEBI" id="CHEBI:15378"/>
        <dbReference type="ChEBI" id="CHEBI:16567"/>
        <dbReference type="ChEBI" id="CHEBI:57959"/>
        <dbReference type="ChEBI" id="CHEBI:57972"/>
        <dbReference type="EC" id="3.7.1.3"/>
    </reaction>
</comment>
<feature type="modified residue" description="N6-(pyridoxal phosphate)lysine" evidence="4">
    <location>
        <position position="223"/>
    </location>
</feature>
<dbReference type="PATRIC" id="fig|502682.8.peg.1892"/>
<gene>
    <name evidence="4" type="primary">kynU</name>
    <name evidence="7" type="ORF">AAW01_09280</name>
</gene>
<accession>A0A0G9MNF5</accession>
<dbReference type="GO" id="GO:0043420">
    <property type="term" value="P:anthranilate metabolic process"/>
    <property type="evidence" value="ECO:0007669"/>
    <property type="project" value="TreeGrafter"/>
</dbReference>
<dbReference type="GO" id="GO:0019441">
    <property type="term" value="P:L-tryptophan catabolic process to kynurenine"/>
    <property type="evidence" value="ECO:0007669"/>
    <property type="project" value="TreeGrafter"/>
</dbReference>
<comment type="function">
    <text evidence="4 6">Catalyzes the cleavage of L-kynurenine (L-Kyn) and L-3-hydroxykynurenine (L-3OHKyn) into anthranilic acid (AA) and 3-hydroxyanthranilic acid (3-OHAA), respectively.</text>
</comment>
<comment type="similarity">
    <text evidence="4 6">Belongs to the kynureninase family.</text>
</comment>
<feature type="binding site" evidence="4">
    <location>
        <position position="252"/>
    </location>
    <ligand>
        <name>pyridoxal 5'-phosphate</name>
        <dbReference type="ChEBI" id="CHEBI:597326"/>
    </ligand>
</feature>
<keyword evidence="1 4" id="KW-0662">Pyridine nucleotide biosynthesis</keyword>
<dbReference type="GO" id="GO:0030170">
    <property type="term" value="F:pyridoxal phosphate binding"/>
    <property type="evidence" value="ECO:0007669"/>
    <property type="project" value="UniProtKB-UniRule"/>
</dbReference>
<comment type="catalytic activity">
    <reaction evidence="6">
        <text>3-hydroxy-L-kynurenine + H2O = 3-hydroxyanthranilate + L-alanine + H(+)</text>
        <dbReference type="Rhea" id="RHEA:25143"/>
        <dbReference type="ChEBI" id="CHEBI:15377"/>
        <dbReference type="ChEBI" id="CHEBI:15378"/>
        <dbReference type="ChEBI" id="CHEBI:36559"/>
        <dbReference type="ChEBI" id="CHEBI:57972"/>
        <dbReference type="ChEBI" id="CHEBI:58125"/>
        <dbReference type="EC" id="3.7.1.3"/>
    </reaction>
</comment>
<feature type="binding site" evidence="4">
    <location>
        <position position="168"/>
    </location>
    <ligand>
        <name>pyridoxal 5'-phosphate</name>
        <dbReference type="ChEBI" id="CHEBI:597326"/>
    </ligand>
</feature>
<dbReference type="PIRSF" id="PIRSF038800">
    <property type="entry name" value="KYNU"/>
    <property type="match status" value="1"/>
</dbReference>
<dbReference type="Gene3D" id="3.40.640.10">
    <property type="entry name" value="Type I PLP-dependent aspartate aminotransferase-like (Major domain)"/>
    <property type="match status" value="1"/>
</dbReference>
<dbReference type="InterPro" id="IPR015422">
    <property type="entry name" value="PyrdxlP-dep_Trfase_small"/>
</dbReference>
<evidence type="ECO:0000256" key="5">
    <source>
        <dbReference type="NCBIfam" id="TIGR01814"/>
    </source>
</evidence>
<dbReference type="RefSeq" id="WP_047007613.1">
    <property type="nucleotide sequence ID" value="NZ_CP018097.1"/>
</dbReference>
<sequence>MRKEAARLDASDTLRECRALFEIADDVAYFDGNSLGALPKAAPARIAEVVQSEWGQRLISSWNDADGEGAGWIDLPQRIGAKIAPLIGARRGEVIVADSVSINLFKLISAALAMRPGRKVVLSEPGNFPTDLYMVEGLEMQDLAERCLAERADIEAALDDNVALLMLTHVHYKTGEMFDMARLTKAAHDAGALVLWDLSHSVGAVPVDLNAVGADFAVGCGYKYLNGGPGAPAFAFVAERHQQALKQPLSGWMGHARPFDFTDDYEPAPGIDRLLCGTPQILSMSALEVGVDLMAGIGVDALVAKSRALSEFTREAMAQVVPELECVSPADPETRGSQLSWRHADAYALCQALIARRIIGDFRAPDVLRMGFAPAYVRYVDCARLVTELRDILDSGEWRKVEYAQRGAVT</sequence>
<evidence type="ECO:0000256" key="1">
    <source>
        <dbReference type="ARBA" id="ARBA00022642"/>
    </source>
</evidence>
<name>A0A0G9MNF5_9SPHN</name>
<feature type="binding site" evidence="4">
    <location>
        <position position="101"/>
    </location>
    <ligand>
        <name>pyridoxal 5'-phosphate</name>
        <dbReference type="ChEBI" id="CHEBI:597326"/>
    </ligand>
</feature>
<dbReference type="PANTHER" id="PTHR14084">
    <property type="entry name" value="KYNURENINASE"/>
    <property type="match status" value="1"/>
</dbReference>
<dbReference type="EC" id="3.7.1.3" evidence="4 5"/>
<feature type="binding site" evidence="4">
    <location>
        <position position="278"/>
    </location>
    <ligand>
        <name>pyridoxal 5'-phosphate</name>
        <dbReference type="ChEBI" id="CHEBI:597326"/>
    </ligand>
</feature>
<evidence type="ECO:0000256" key="6">
    <source>
        <dbReference type="PIRNR" id="PIRNR038800"/>
    </source>
</evidence>
<dbReference type="InterPro" id="IPR015421">
    <property type="entry name" value="PyrdxlP-dep_Trfase_major"/>
</dbReference>
<keyword evidence="8" id="KW-1185">Reference proteome</keyword>
<comment type="cofactor">
    <cofactor evidence="4 6">
        <name>pyridoxal 5'-phosphate</name>
        <dbReference type="ChEBI" id="CHEBI:597326"/>
    </cofactor>
</comment>
<protein>
    <recommendedName>
        <fullName evidence="4 5">Kynureninase</fullName>
        <ecNumber evidence="4 5">3.7.1.3</ecNumber>
    </recommendedName>
    <alternativeName>
        <fullName evidence="4">L-kynurenine hydrolase</fullName>
    </alternativeName>
</protein>
<dbReference type="Proteomes" id="UP000053070">
    <property type="component" value="Unassembled WGS sequence"/>
</dbReference>
<evidence type="ECO:0000313" key="8">
    <source>
        <dbReference type="Proteomes" id="UP000053070"/>
    </source>
</evidence>
<dbReference type="HAMAP" id="MF_01970">
    <property type="entry name" value="Kynureninase"/>
    <property type="match status" value="1"/>
</dbReference>
<keyword evidence="2 4" id="KW-0378">Hydrolase</keyword>